<keyword evidence="3" id="KW-1185">Reference proteome</keyword>
<dbReference type="EMBL" id="CATQJA010002641">
    <property type="protein sequence ID" value="CAJ0575921.1"/>
    <property type="molecule type" value="Genomic_DNA"/>
</dbReference>
<reference evidence="2" key="1">
    <citation type="submission" date="2023-06" db="EMBL/GenBank/DDBJ databases">
        <authorList>
            <person name="Delattre M."/>
        </authorList>
    </citation>
    <scope>NUCLEOTIDE SEQUENCE</scope>
    <source>
        <strain evidence="2">AF72</strain>
    </source>
</reference>
<keyword evidence="1" id="KW-0812">Transmembrane</keyword>
<sequence>MRSSLRKYAEIYEVLSLTLVIFAAFFVISTITKLQLPVVSNVLLLISEAFGRFMMSLSQMFLFGGIVLVNICTATGLTSLIPIFVQVLFFGSTLWDNLMTLSTGIRLAQYFVSLGRFTALSFNGRYFPYVLKFPYFQLILPYTLSLFLQLARVFHIGLGSFPYYLEDILLSKSAAMDFFAYRKLKTV</sequence>
<dbReference type="Proteomes" id="UP001177023">
    <property type="component" value="Unassembled WGS sequence"/>
</dbReference>
<evidence type="ECO:0000256" key="1">
    <source>
        <dbReference type="SAM" id="Phobius"/>
    </source>
</evidence>
<feature type="non-terminal residue" evidence="2">
    <location>
        <position position="187"/>
    </location>
</feature>
<keyword evidence="1" id="KW-0472">Membrane</keyword>
<proteinExistence type="predicted"/>
<feature type="transmembrane region" description="Helical" evidence="1">
    <location>
        <begin position="67"/>
        <end position="95"/>
    </location>
</feature>
<dbReference type="AlphaFoldDB" id="A0AA36CV83"/>
<keyword evidence="1" id="KW-1133">Transmembrane helix</keyword>
<feature type="transmembrane region" description="Helical" evidence="1">
    <location>
        <begin position="12"/>
        <end position="32"/>
    </location>
</feature>
<evidence type="ECO:0000313" key="2">
    <source>
        <dbReference type="EMBL" id="CAJ0575921.1"/>
    </source>
</evidence>
<organism evidence="2 3">
    <name type="scientific">Mesorhabditis spiculigera</name>
    <dbReference type="NCBI Taxonomy" id="96644"/>
    <lineage>
        <taxon>Eukaryota</taxon>
        <taxon>Metazoa</taxon>
        <taxon>Ecdysozoa</taxon>
        <taxon>Nematoda</taxon>
        <taxon>Chromadorea</taxon>
        <taxon>Rhabditida</taxon>
        <taxon>Rhabditina</taxon>
        <taxon>Rhabditomorpha</taxon>
        <taxon>Rhabditoidea</taxon>
        <taxon>Rhabditidae</taxon>
        <taxon>Mesorhabditinae</taxon>
        <taxon>Mesorhabditis</taxon>
    </lineage>
</organism>
<accession>A0AA36CV83</accession>
<evidence type="ECO:0000313" key="3">
    <source>
        <dbReference type="Proteomes" id="UP001177023"/>
    </source>
</evidence>
<protein>
    <submittedName>
        <fullName evidence="2">Uncharacterized protein</fullName>
    </submittedName>
</protein>
<comment type="caution">
    <text evidence="2">The sequence shown here is derived from an EMBL/GenBank/DDBJ whole genome shotgun (WGS) entry which is preliminary data.</text>
</comment>
<name>A0AA36CV83_9BILA</name>
<gene>
    <name evidence="2" type="ORF">MSPICULIGERA_LOCUS14222</name>
</gene>